<dbReference type="EMBL" id="AMQN01001307">
    <property type="status" value="NOT_ANNOTATED_CDS"/>
    <property type="molecule type" value="Genomic_DNA"/>
</dbReference>
<dbReference type="EMBL" id="KB301364">
    <property type="protein sequence ID" value="ELU05637.1"/>
    <property type="molecule type" value="Genomic_DNA"/>
</dbReference>
<proteinExistence type="predicted"/>
<accession>R7UNY5</accession>
<sequence>MYACRRIATLGCNYVRIKLNKGSLMSMNVNTEQNVNEPVSLNSLQDEPYKVISVRDEVIGIQSAKDATGKIKFIHPSVEIDTQTRDMYLTSCRSDVYQSGVRFRDTSSVCEFSIIRKRNPIEYCAFEIVEFVFDSGYVIDSNTFIIVATEPLKYHFRCEAEISQENTFGKGTWIVVVHGHCLLETENWKLEDLVVDEENCTKQWNILLIEIHLAIVDL</sequence>
<dbReference type="EnsemblMetazoa" id="CapteT217483">
    <property type="protein sequence ID" value="CapteP217483"/>
    <property type="gene ID" value="CapteG217483"/>
</dbReference>
<evidence type="ECO:0000313" key="3">
    <source>
        <dbReference type="Proteomes" id="UP000014760"/>
    </source>
</evidence>
<evidence type="ECO:0000313" key="1">
    <source>
        <dbReference type="EMBL" id="ELU05637.1"/>
    </source>
</evidence>
<keyword evidence="3" id="KW-1185">Reference proteome</keyword>
<reference evidence="3" key="1">
    <citation type="submission" date="2012-12" db="EMBL/GenBank/DDBJ databases">
        <authorList>
            <person name="Hellsten U."/>
            <person name="Grimwood J."/>
            <person name="Chapman J.A."/>
            <person name="Shapiro H."/>
            <person name="Aerts A."/>
            <person name="Otillar R.P."/>
            <person name="Terry A.Y."/>
            <person name="Boore J.L."/>
            <person name="Simakov O."/>
            <person name="Marletaz F."/>
            <person name="Cho S.-J."/>
            <person name="Edsinger-Gonzales E."/>
            <person name="Havlak P."/>
            <person name="Kuo D.-H."/>
            <person name="Larsson T."/>
            <person name="Lv J."/>
            <person name="Arendt D."/>
            <person name="Savage R."/>
            <person name="Osoegawa K."/>
            <person name="de Jong P."/>
            <person name="Lindberg D.R."/>
            <person name="Seaver E.C."/>
            <person name="Weisblat D.A."/>
            <person name="Putnam N.H."/>
            <person name="Grigoriev I.V."/>
            <person name="Rokhsar D.S."/>
        </authorList>
    </citation>
    <scope>NUCLEOTIDE SEQUENCE</scope>
    <source>
        <strain evidence="3">I ESC-2004</strain>
    </source>
</reference>
<organism evidence="1">
    <name type="scientific">Capitella teleta</name>
    <name type="common">Polychaete worm</name>
    <dbReference type="NCBI Taxonomy" id="283909"/>
    <lineage>
        <taxon>Eukaryota</taxon>
        <taxon>Metazoa</taxon>
        <taxon>Spiralia</taxon>
        <taxon>Lophotrochozoa</taxon>
        <taxon>Annelida</taxon>
        <taxon>Polychaeta</taxon>
        <taxon>Sedentaria</taxon>
        <taxon>Scolecida</taxon>
        <taxon>Capitellidae</taxon>
        <taxon>Capitella</taxon>
    </lineage>
</organism>
<name>R7UNY5_CAPTE</name>
<gene>
    <name evidence="1" type="ORF">CAPTEDRAFT_217483</name>
</gene>
<dbReference type="EMBL" id="AMQN01001306">
    <property type="status" value="NOT_ANNOTATED_CDS"/>
    <property type="molecule type" value="Genomic_DNA"/>
</dbReference>
<reference evidence="2" key="3">
    <citation type="submission" date="2015-06" db="UniProtKB">
        <authorList>
            <consortium name="EnsemblMetazoa"/>
        </authorList>
    </citation>
    <scope>IDENTIFICATION</scope>
</reference>
<dbReference type="AlphaFoldDB" id="R7UNY5"/>
<evidence type="ECO:0000313" key="2">
    <source>
        <dbReference type="EnsemblMetazoa" id="CapteP217483"/>
    </source>
</evidence>
<dbReference type="HOGENOM" id="CLU_1267962_0_0_1"/>
<protein>
    <submittedName>
        <fullName evidence="1 2">Uncharacterized protein</fullName>
    </submittedName>
</protein>
<dbReference type="Proteomes" id="UP000014760">
    <property type="component" value="Unassembled WGS sequence"/>
</dbReference>
<reference evidence="1 3" key="2">
    <citation type="journal article" date="2013" name="Nature">
        <title>Insights into bilaterian evolution from three spiralian genomes.</title>
        <authorList>
            <person name="Simakov O."/>
            <person name="Marletaz F."/>
            <person name="Cho S.J."/>
            <person name="Edsinger-Gonzales E."/>
            <person name="Havlak P."/>
            <person name="Hellsten U."/>
            <person name="Kuo D.H."/>
            <person name="Larsson T."/>
            <person name="Lv J."/>
            <person name="Arendt D."/>
            <person name="Savage R."/>
            <person name="Osoegawa K."/>
            <person name="de Jong P."/>
            <person name="Grimwood J."/>
            <person name="Chapman J.A."/>
            <person name="Shapiro H."/>
            <person name="Aerts A."/>
            <person name="Otillar R.P."/>
            <person name="Terry A.Y."/>
            <person name="Boore J.L."/>
            <person name="Grigoriev I.V."/>
            <person name="Lindberg D.R."/>
            <person name="Seaver E.C."/>
            <person name="Weisblat D.A."/>
            <person name="Putnam N.H."/>
            <person name="Rokhsar D.S."/>
        </authorList>
    </citation>
    <scope>NUCLEOTIDE SEQUENCE</scope>
    <source>
        <strain evidence="1 3">I ESC-2004</strain>
    </source>
</reference>